<organism evidence="6 7">
    <name type="scientific">Tepidiforma bonchosmolovskayae</name>
    <dbReference type="NCBI Taxonomy" id="2601677"/>
    <lineage>
        <taxon>Bacteria</taxon>
        <taxon>Bacillati</taxon>
        <taxon>Chloroflexota</taxon>
        <taxon>Tepidiformia</taxon>
        <taxon>Tepidiformales</taxon>
        <taxon>Tepidiformaceae</taxon>
        <taxon>Tepidiforma</taxon>
    </lineage>
</organism>
<dbReference type="Pfam" id="PF00675">
    <property type="entry name" value="Peptidase_M16"/>
    <property type="match status" value="1"/>
</dbReference>
<feature type="region of interest" description="Disordered" evidence="3">
    <location>
        <begin position="1"/>
        <end position="39"/>
    </location>
</feature>
<name>A0ABX6C3G7_9CHLR</name>
<dbReference type="InterPro" id="IPR011249">
    <property type="entry name" value="Metalloenz_LuxS/M16"/>
</dbReference>
<reference evidence="6 7" key="2">
    <citation type="submission" date="2019-10" db="EMBL/GenBank/DDBJ databases">
        <title>Thermopilla bonchosmolovskayae gen. nov., sp. nov., a moderately thermophilic Chloroflexi bacterium from a Chukotka hot spring (Arctic, Russia), representing a novel classis Thermopillaia, which include previously uncultivated lineage OLB14.</title>
        <authorList>
            <person name="Kochetkova T.V."/>
            <person name="Zayulina K.S."/>
            <person name="Zhigarkov V.S."/>
            <person name="Minaev N.V."/>
            <person name="Novikov A."/>
            <person name="Toshchakov S.V."/>
            <person name="Elcheninov A.G."/>
            <person name="Kublanov I.V."/>
        </authorList>
    </citation>
    <scope>NUCLEOTIDE SEQUENCE [LARGE SCALE GENOMIC DNA]</scope>
    <source>
        <strain evidence="6 7">3753O</strain>
    </source>
</reference>
<evidence type="ECO:0000256" key="3">
    <source>
        <dbReference type="SAM" id="MobiDB-lite"/>
    </source>
</evidence>
<evidence type="ECO:0000259" key="5">
    <source>
        <dbReference type="Pfam" id="PF05193"/>
    </source>
</evidence>
<feature type="domain" description="Peptidase M16 N-terminal" evidence="4">
    <location>
        <begin position="184"/>
        <end position="323"/>
    </location>
</feature>
<dbReference type="Proteomes" id="UP000326331">
    <property type="component" value="Chromosome"/>
</dbReference>
<evidence type="ECO:0008006" key="8">
    <source>
        <dbReference type="Google" id="ProtNLM"/>
    </source>
</evidence>
<dbReference type="Pfam" id="PF05193">
    <property type="entry name" value="Peptidase_M16_C"/>
    <property type="match status" value="1"/>
</dbReference>
<evidence type="ECO:0000313" key="7">
    <source>
        <dbReference type="Proteomes" id="UP000326331"/>
    </source>
</evidence>
<evidence type="ECO:0000313" key="6">
    <source>
        <dbReference type="EMBL" id="QFG02539.1"/>
    </source>
</evidence>
<comment type="similarity">
    <text evidence="1 2">Belongs to the peptidase M16 family.</text>
</comment>
<dbReference type="InterPro" id="IPR050361">
    <property type="entry name" value="MPP/UQCRC_Complex"/>
</dbReference>
<dbReference type="InterPro" id="IPR001431">
    <property type="entry name" value="Pept_M16_Zn_BS"/>
</dbReference>
<dbReference type="EMBL" id="CP042829">
    <property type="protein sequence ID" value="QFG02539.1"/>
    <property type="molecule type" value="Genomic_DNA"/>
</dbReference>
<dbReference type="PROSITE" id="PS00143">
    <property type="entry name" value="INSULINASE"/>
    <property type="match status" value="1"/>
</dbReference>
<keyword evidence="7" id="KW-1185">Reference proteome</keyword>
<evidence type="ECO:0000259" key="4">
    <source>
        <dbReference type="Pfam" id="PF00675"/>
    </source>
</evidence>
<protein>
    <recommendedName>
        <fullName evidence="8">Insulinase family protein</fullName>
    </recommendedName>
</protein>
<dbReference type="Gene3D" id="3.30.830.10">
    <property type="entry name" value="Metalloenzyme, LuxS/M16 peptidase-like"/>
    <property type="match status" value="2"/>
</dbReference>
<feature type="domain" description="Peptidase M16 C-terminal" evidence="5">
    <location>
        <begin position="339"/>
        <end position="512"/>
    </location>
</feature>
<proteinExistence type="inferred from homology"/>
<reference evidence="6 7" key="1">
    <citation type="submission" date="2019-08" db="EMBL/GenBank/DDBJ databases">
        <authorList>
            <person name="Toschakov S.V."/>
        </authorList>
    </citation>
    <scope>NUCLEOTIDE SEQUENCE [LARGE SCALE GENOMIC DNA]</scope>
    <source>
        <strain evidence="6 7">3753O</strain>
    </source>
</reference>
<evidence type="ECO:0000256" key="1">
    <source>
        <dbReference type="ARBA" id="ARBA00007261"/>
    </source>
</evidence>
<dbReference type="InterPro" id="IPR007863">
    <property type="entry name" value="Peptidase_M16_C"/>
</dbReference>
<sequence>MSCTKKPPLARSYPSTIPNSCRWRSHPMSGTPASSRSAAHATARSFVAASAGPANRSKRSPVRAYRSTIAARSKLAGPLGSATTPSRVPRQKWNACPVSPITACRGRSIPACRRMPSSAAAALVQFGASSIPGILPIAFQSSLPPHPAGRPPLAPSPPIRTMRLHPRGGPMSDYEITTLPNGLRVITATMPSTQAASVNIFVGVGSRSEPRHLNGITHFLEHMVFKGTEKRPTAIQIAQEIEGAGGTLNAYTNKEFTCYWNIVPFDRFPTAIDVAADMLLNSKLEQQEIERECPVVQQELKRNHDNPAAWAARLIGQAVYGPQPAGWDVGGTVELVATWKREDFISHIREWYKPGNIVLSVAGNVTHQQVLEYAVPLLGGMEPGPIPPVQPYDPAVTGPRVVTESRPIDQCTLYLGLPIFGRDDPDRYILRILNDVLGAGMSSRLFLEVRERRGLAYSVSSGYGYLSDAGVFTISAGVNRDRLCETIQVCLAEADRLVREPVPPDELRKAKDHNIGRFRLSLETAFAIGQRNGELLLTKGRVETIDEVVAAIEAVTPDDIQRVAARIFDRAKLHAAVVGPNLDEAEIEAALG</sequence>
<dbReference type="InterPro" id="IPR011765">
    <property type="entry name" value="Pept_M16_N"/>
</dbReference>
<dbReference type="SUPFAM" id="SSF63411">
    <property type="entry name" value="LuxS/MPP-like metallohydrolase"/>
    <property type="match status" value="2"/>
</dbReference>
<dbReference type="PANTHER" id="PTHR11851">
    <property type="entry name" value="METALLOPROTEASE"/>
    <property type="match status" value="1"/>
</dbReference>
<evidence type="ECO:0000256" key="2">
    <source>
        <dbReference type="RuleBase" id="RU004447"/>
    </source>
</evidence>
<accession>A0ABX6C3G7</accession>
<gene>
    <name evidence="6" type="ORF">Tbon_04275</name>
</gene>
<dbReference type="PANTHER" id="PTHR11851:SF49">
    <property type="entry name" value="MITOCHONDRIAL-PROCESSING PEPTIDASE SUBUNIT ALPHA"/>
    <property type="match status" value="1"/>
</dbReference>